<evidence type="ECO:0000313" key="2">
    <source>
        <dbReference type="Proteomes" id="UP000666240"/>
    </source>
</evidence>
<organism evidence="1 2">
    <name type="scientific">Tianweitania sediminis</name>
    <dbReference type="NCBI Taxonomy" id="1502156"/>
    <lineage>
        <taxon>Bacteria</taxon>
        <taxon>Pseudomonadati</taxon>
        <taxon>Pseudomonadota</taxon>
        <taxon>Alphaproteobacteria</taxon>
        <taxon>Hyphomicrobiales</taxon>
        <taxon>Phyllobacteriaceae</taxon>
        <taxon>Tianweitania</taxon>
    </lineage>
</organism>
<keyword evidence="2" id="KW-1185">Reference proteome</keyword>
<evidence type="ECO:0000313" key="1">
    <source>
        <dbReference type="EMBL" id="MBP0440463.1"/>
    </source>
</evidence>
<name>A0A8J7UJW0_9HYPH</name>
<dbReference type="Proteomes" id="UP000666240">
    <property type="component" value="Unassembled WGS sequence"/>
</dbReference>
<reference evidence="1" key="1">
    <citation type="submission" date="2021-03" db="EMBL/GenBank/DDBJ databases">
        <title>Genome sequencing and assembly of Tianweitania sediminis.</title>
        <authorList>
            <person name="Chhetri G."/>
        </authorList>
    </citation>
    <scope>NUCLEOTIDE SEQUENCE</scope>
    <source>
        <strain evidence="1">Z8</strain>
    </source>
</reference>
<gene>
    <name evidence="1" type="ORF">J5Y06_17570</name>
</gene>
<dbReference type="EMBL" id="JAGIYY010000007">
    <property type="protein sequence ID" value="MBP0440463.1"/>
    <property type="molecule type" value="Genomic_DNA"/>
</dbReference>
<dbReference type="RefSeq" id="WP_209336491.1">
    <property type="nucleotide sequence ID" value="NZ_JAGIYY010000007.1"/>
</dbReference>
<proteinExistence type="predicted"/>
<protein>
    <submittedName>
        <fullName evidence="1">Uncharacterized protein</fullName>
    </submittedName>
</protein>
<comment type="caution">
    <text evidence="1">The sequence shown here is derived from an EMBL/GenBank/DDBJ whole genome shotgun (WGS) entry which is preliminary data.</text>
</comment>
<accession>A0A8J7UJW0</accession>
<dbReference type="AlphaFoldDB" id="A0A8J7UJW0"/>
<sequence length="156" mass="16930">MRQFLVSLTVQHPSQLPVPIADVVQQALLEGMASGDDDSQPVSHIAVEEIDRNSPNGTVDTLESAESFIAGFEDDDIQEGIDDLLESLHGAIVRERARPVLLDSLKGLRAAATGFRDDAYRREPHLRIGSEATNMLSAFLLDAERSIALAEGRSHG</sequence>